<keyword evidence="5 6" id="KW-0472">Membrane</keyword>
<dbReference type="EMBL" id="UGXS01000004">
    <property type="protein sequence ID" value="SUH13984.1"/>
    <property type="molecule type" value="Genomic_DNA"/>
</dbReference>
<evidence type="ECO:0000256" key="6">
    <source>
        <dbReference type="SAM" id="Phobius"/>
    </source>
</evidence>
<feature type="transmembrane region" description="Helical" evidence="6">
    <location>
        <begin position="46"/>
        <end position="66"/>
    </location>
</feature>
<dbReference type="GO" id="GO:0055085">
    <property type="term" value="P:transmembrane transport"/>
    <property type="evidence" value="ECO:0007669"/>
    <property type="project" value="InterPro"/>
</dbReference>
<evidence type="ECO:0000256" key="1">
    <source>
        <dbReference type="ARBA" id="ARBA00004141"/>
    </source>
</evidence>
<keyword evidence="4 6" id="KW-1133">Transmembrane helix</keyword>
<dbReference type="AlphaFoldDB" id="A0A379W4B5"/>
<reference evidence="8 9" key="1">
    <citation type="submission" date="2018-06" db="EMBL/GenBank/DDBJ databases">
        <authorList>
            <consortium name="Pathogen Informatics"/>
            <person name="Doyle S."/>
        </authorList>
    </citation>
    <scope>NUCLEOTIDE SEQUENCE [LARGE SCALE GENOMIC DNA]</scope>
    <source>
        <strain evidence="8 9">NCTC8258</strain>
    </source>
</reference>
<accession>A0A379W4B5</accession>
<dbReference type="PROSITE" id="PS00218">
    <property type="entry name" value="AMINO_ACID_PERMEASE_1"/>
    <property type="match status" value="1"/>
</dbReference>
<proteinExistence type="predicted"/>
<dbReference type="Gene3D" id="1.20.1740.10">
    <property type="entry name" value="Amino acid/polyamine transporter I"/>
    <property type="match status" value="1"/>
</dbReference>
<dbReference type="PANTHER" id="PTHR43495:SF5">
    <property type="entry name" value="GAMMA-AMINOBUTYRIC ACID PERMEASE"/>
    <property type="match status" value="1"/>
</dbReference>
<dbReference type="Proteomes" id="UP000255509">
    <property type="component" value="Unassembled WGS sequence"/>
</dbReference>
<evidence type="ECO:0000313" key="8">
    <source>
        <dbReference type="EMBL" id="SUH13984.1"/>
    </source>
</evidence>
<comment type="subcellular location">
    <subcellularLocation>
        <location evidence="1">Membrane</location>
        <topology evidence="1">Multi-pass membrane protein</topology>
    </subcellularLocation>
</comment>
<gene>
    <name evidence="8" type="primary">gabP_3</name>
    <name evidence="8" type="ORF">NCTC8258_01650</name>
</gene>
<keyword evidence="2" id="KW-0813">Transport</keyword>
<dbReference type="PANTHER" id="PTHR43495">
    <property type="entry name" value="GABA PERMEASE"/>
    <property type="match status" value="1"/>
</dbReference>
<evidence type="ECO:0000256" key="4">
    <source>
        <dbReference type="ARBA" id="ARBA00022989"/>
    </source>
</evidence>
<evidence type="ECO:0000256" key="3">
    <source>
        <dbReference type="ARBA" id="ARBA00022692"/>
    </source>
</evidence>
<evidence type="ECO:0000256" key="2">
    <source>
        <dbReference type="ARBA" id="ARBA00022448"/>
    </source>
</evidence>
<evidence type="ECO:0000313" key="9">
    <source>
        <dbReference type="Proteomes" id="UP000255509"/>
    </source>
</evidence>
<protein>
    <submittedName>
        <fullName evidence="8">GabA permease</fullName>
    </submittedName>
</protein>
<dbReference type="Pfam" id="PF00324">
    <property type="entry name" value="AA_permease"/>
    <property type="match status" value="1"/>
</dbReference>
<dbReference type="GO" id="GO:0016020">
    <property type="term" value="C:membrane"/>
    <property type="evidence" value="ECO:0007669"/>
    <property type="project" value="UniProtKB-SubCell"/>
</dbReference>
<sequence length="158" mass="16823">MGQLSESHALGGGLKSRHVTMLSIAGVIGASLFVGSSVAIAEAGPAVLLAYLFAGLLVVMIMRMLAEMAVATPDTGSFSTYADKAIGPLGRVYHRLVILVVLGAGYSAGGQYCRHYSEFMDTGYSGVAIFISDYACLNRKQFIERQKLRRIRILAGAM</sequence>
<dbReference type="InterPro" id="IPR004841">
    <property type="entry name" value="AA-permease/SLC12A_dom"/>
</dbReference>
<name>A0A379W4B5_SALET</name>
<keyword evidence="3 6" id="KW-0812">Transmembrane</keyword>
<evidence type="ECO:0000256" key="5">
    <source>
        <dbReference type="ARBA" id="ARBA00023136"/>
    </source>
</evidence>
<dbReference type="InterPro" id="IPR004840">
    <property type="entry name" value="Amino_acid_permease_CS"/>
</dbReference>
<feature type="domain" description="Amino acid permease/ SLC12A" evidence="7">
    <location>
        <begin position="18"/>
        <end position="88"/>
    </location>
</feature>
<dbReference type="GO" id="GO:0006865">
    <property type="term" value="P:amino acid transport"/>
    <property type="evidence" value="ECO:0007669"/>
    <property type="project" value="InterPro"/>
</dbReference>
<evidence type="ECO:0000259" key="7">
    <source>
        <dbReference type="Pfam" id="PF00324"/>
    </source>
</evidence>
<organism evidence="8 9">
    <name type="scientific">Salmonella enterica I</name>
    <dbReference type="NCBI Taxonomy" id="59201"/>
    <lineage>
        <taxon>Bacteria</taxon>
        <taxon>Pseudomonadati</taxon>
        <taxon>Pseudomonadota</taxon>
        <taxon>Gammaproteobacteria</taxon>
        <taxon>Enterobacterales</taxon>
        <taxon>Enterobacteriaceae</taxon>
        <taxon>Salmonella</taxon>
    </lineage>
</organism>
<feature type="transmembrane region" description="Helical" evidence="6">
    <location>
        <begin position="21"/>
        <end position="40"/>
    </location>
</feature>